<dbReference type="Gene3D" id="3.40.50.300">
    <property type="entry name" value="P-loop containing nucleotide triphosphate hydrolases"/>
    <property type="match status" value="1"/>
</dbReference>
<dbReference type="Proteomes" id="UP001612741">
    <property type="component" value="Unassembled WGS sequence"/>
</dbReference>
<comment type="similarity">
    <text evidence="1">Belongs to the ABC transporter superfamily.</text>
</comment>
<dbReference type="InterPro" id="IPR017871">
    <property type="entry name" value="ABC_transporter-like_CS"/>
</dbReference>
<dbReference type="InterPro" id="IPR003439">
    <property type="entry name" value="ABC_transporter-like_ATP-bd"/>
</dbReference>
<dbReference type="CDD" id="cd03257">
    <property type="entry name" value="ABC_NikE_OppD_transporters"/>
    <property type="match status" value="1"/>
</dbReference>
<dbReference type="SUPFAM" id="SSF52540">
    <property type="entry name" value="P-loop containing nucleoside triphosphate hydrolases"/>
    <property type="match status" value="1"/>
</dbReference>
<dbReference type="InterPro" id="IPR003593">
    <property type="entry name" value="AAA+_ATPase"/>
</dbReference>
<dbReference type="RefSeq" id="WP_397092270.1">
    <property type="nucleotide sequence ID" value="NZ_JBITGY010000025.1"/>
</dbReference>
<evidence type="ECO:0000256" key="2">
    <source>
        <dbReference type="ARBA" id="ARBA00022448"/>
    </source>
</evidence>
<evidence type="ECO:0000256" key="1">
    <source>
        <dbReference type="ARBA" id="ARBA00005417"/>
    </source>
</evidence>
<evidence type="ECO:0000259" key="5">
    <source>
        <dbReference type="PROSITE" id="PS50893"/>
    </source>
</evidence>
<dbReference type="InterPro" id="IPR027417">
    <property type="entry name" value="P-loop_NTPase"/>
</dbReference>
<evidence type="ECO:0000256" key="3">
    <source>
        <dbReference type="ARBA" id="ARBA00022741"/>
    </source>
</evidence>
<feature type="domain" description="ABC transporter" evidence="5">
    <location>
        <begin position="7"/>
        <end position="254"/>
    </location>
</feature>
<accession>A0ABW7ZCG7</accession>
<dbReference type="GO" id="GO:0005524">
    <property type="term" value="F:ATP binding"/>
    <property type="evidence" value="ECO:0007669"/>
    <property type="project" value="UniProtKB-KW"/>
</dbReference>
<dbReference type="InterPro" id="IPR013563">
    <property type="entry name" value="Oligopep_ABC_C"/>
</dbReference>
<dbReference type="PANTHER" id="PTHR43776">
    <property type="entry name" value="TRANSPORT ATP-BINDING PROTEIN"/>
    <property type="match status" value="1"/>
</dbReference>
<organism evidence="6 7">
    <name type="scientific">Nonomuraea typhae</name>
    <dbReference type="NCBI Taxonomy" id="2603600"/>
    <lineage>
        <taxon>Bacteria</taxon>
        <taxon>Bacillati</taxon>
        <taxon>Actinomycetota</taxon>
        <taxon>Actinomycetes</taxon>
        <taxon>Streptosporangiales</taxon>
        <taxon>Streptosporangiaceae</taxon>
        <taxon>Nonomuraea</taxon>
    </lineage>
</organism>
<dbReference type="EMBL" id="JBITGY010000025">
    <property type="protein sequence ID" value="MFI6505855.1"/>
    <property type="molecule type" value="Genomic_DNA"/>
</dbReference>
<evidence type="ECO:0000256" key="4">
    <source>
        <dbReference type="ARBA" id="ARBA00022840"/>
    </source>
</evidence>
<dbReference type="Pfam" id="PF00005">
    <property type="entry name" value="ABC_tran"/>
    <property type="match status" value="1"/>
</dbReference>
<keyword evidence="3" id="KW-0547">Nucleotide-binding</keyword>
<dbReference type="PROSITE" id="PS50893">
    <property type="entry name" value="ABC_TRANSPORTER_2"/>
    <property type="match status" value="1"/>
</dbReference>
<proteinExistence type="inferred from homology"/>
<evidence type="ECO:0000313" key="6">
    <source>
        <dbReference type="EMBL" id="MFI6505855.1"/>
    </source>
</evidence>
<dbReference type="InterPro" id="IPR050319">
    <property type="entry name" value="ABC_transp_ATP-bind"/>
</dbReference>
<keyword evidence="4 6" id="KW-0067">ATP-binding</keyword>
<dbReference type="SMART" id="SM00382">
    <property type="entry name" value="AAA"/>
    <property type="match status" value="1"/>
</dbReference>
<dbReference type="PROSITE" id="PS00211">
    <property type="entry name" value="ABC_TRANSPORTER_1"/>
    <property type="match status" value="1"/>
</dbReference>
<keyword evidence="7" id="KW-1185">Reference proteome</keyword>
<name>A0ABW7ZCG7_9ACTN</name>
<keyword evidence="2" id="KW-0813">Transport</keyword>
<reference evidence="6 7" key="1">
    <citation type="submission" date="2024-10" db="EMBL/GenBank/DDBJ databases">
        <title>The Natural Products Discovery Center: Release of the First 8490 Sequenced Strains for Exploring Actinobacteria Biosynthetic Diversity.</title>
        <authorList>
            <person name="Kalkreuter E."/>
            <person name="Kautsar S.A."/>
            <person name="Yang D."/>
            <person name="Bader C.D."/>
            <person name="Teijaro C.N."/>
            <person name="Fluegel L."/>
            <person name="Davis C.M."/>
            <person name="Simpson J.R."/>
            <person name="Lauterbach L."/>
            <person name="Steele A.D."/>
            <person name="Gui C."/>
            <person name="Meng S."/>
            <person name="Li G."/>
            <person name="Viehrig K."/>
            <person name="Ye F."/>
            <person name="Su P."/>
            <person name="Kiefer A.F."/>
            <person name="Nichols A."/>
            <person name="Cepeda A.J."/>
            <person name="Yan W."/>
            <person name="Fan B."/>
            <person name="Jiang Y."/>
            <person name="Adhikari A."/>
            <person name="Zheng C.-J."/>
            <person name="Schuster L."/>
            <person name="Cowan T.M."/>
            <person name="Smanski M.J."/>
            <person name="Chevrette M.G."/>
            <person name="De Carvalho L.P.S."/>
            <person name="Shen B."/>
        </authorList>
    </citation>
    <scope>NUCLEOTIDE SEQUENCE [LARGE SCALE GENOMIC DNA]</scope>
    <source>
        <strain evidence="6 7">NPDC050545</strain>
    </source>
</reference>
<comment type="caution">
    <text evidence="6">The sequence shown here is derived from an EMBL/GenBank/DDBJ whole genome shotgun (WGS) entry which is preliminary data.</text>
</comment>
<evidence type="ECO:0000313" key="7">
    <source>
        <dbReference type="Proteomes" id="UP001612741"/>
    </source>
</evidence>
<dbReference type="PANTHER" id="PTHR43776:SF7">
    <property type="entry name" value="D,D-DIPEPTIDE TRANSPORT ATP-BINDING PROTEIN DDPF-RELATED"/>
    <property type="match status" value="1"/>
</dbReference>
<gene>
    <name evidence="6" type="ORF">ACIBG2_51360</name>
</gene>
<dbReference type="Pfam" id="PF08352">
    <property type="entry name" value="oligo_HPY"/>
    <property type="match status" value="1"/>
</dbReference>
<sequence length="269" mass="29801">MPAEPIVDVQGLCKIFPLGRSAQEVVAVDDVSFAVGRGRSLAIIGESGSGKTTLARMLVGLETPTAGRIAIAGHDRSRPSRRLAERRARGREIQIVFQNPYSSLDRRQSVAACLDEVLRLHFTLPRTDREQRVRELAGLVGLDERQTRALPRELSGGQRQRVAIARALAARPRVLILDEAVAALDVSIQAQILNLLADIREQEDITYLFISHDLTVVRQVSDEAIVMRHGRVVESGPTAEVLDEPRHPYTQLLRRSVPGPGWRPQRRSA</sequence>
<protein>
    <submittedName>
        <fullName evidence="6">ATP-binding cassette domain-containing protein</fullName>
    </submittedName>
</protein>